<dbReference type="EMBL" id="BGPR01026317">
    <property type="protein sequence ID" value="GBN95918.1"/>
    <property type="molecule type" value="Genomic_DNA"/>
</dbReference>
<organism evidence="1 2">
    <name type="scientific">Araneus ventricosus</name>
    <name type="common">Orbweaver spider</name>
    <name type="synonym">Epeira ventricosa</name>
    <dbReference type="NCBI Taxonomy" id="182803"/>
    <lineage>
        <taxon>Eukaryota</taxon>
        <taxon>Metazoa</taxon>
        <taxon>Ecdysozoa</taxon>
        <taxon>Arthropoda</taxon>
        <taxon>Chelicerata</taxon>
        <taxon>Arachnida</taxon>
        <taxon>Araneae</taxon>
        <taxon>Araneomorphae</taxon>
        <taxon>Entelegynae</taxon>
        <taxon>Araneoidea</taxon>
        <taxon>Araneidae</taxon>
        <taxon>Araneus</taxon>
    </lineage>
</organism>
<evidence type="ECO:0000313" key="2">
    <source>
        <dbReference type="Proteomes" id="UP000499080"/>
    </source>
</evidence>
<dbReference type="Proteomes" id="UP000499080">
    <property type="component" value="Unassembled WGS sequence"/>
</dbReference>
<accession>A0A4Y2T5M6</accession>
<comment type="caution">
    <text evidence="1">The sequence shown here is derived from an EMBL/GenBank/DDBJ whole genome shotgun (WGS) entry which is preliminary data.</text>
</comment>
<sequence length="88" mass="9605">MYYASTGILPQTRRLPLRGAKPSIWQMVPPTETVRDSQQIRKNTECNSPPSSECICKENARSVSRVHNGKYKAAIVSLGSLSGPSANS</sequence>
<name>A0A4Y2T5M6_ARAVE</name>
<gene>
    <name evidence="1" type="ORF">AVEN_108562_1</name>
</gene>
<proteinExistence type="predicted"/>
<reference evidence="1 2" key="1">
    <citation type="journal article" date="2019" name="Sci. Rep.">
        <title>Orb-weaving spider Araneus ventricosus genome elucidates the spidroin gene catalogue.</title>
        <authorList>
            <person name="Kono N."/>
            <person name="Nakamura H."/>
            <person name="Ohtoshi R."/>
            <person name="Moran D.A.P."/>
            <person name="Shinohara A."/>
            <person name="Yoshida Y."/>
            <person name="Fujiwara M."/>
            <person name="Mori M."/>
            <person name="Tomita M."/>
            <person name="Arakawa K."/>
        </authorList>
    </citation>
    <scope>NUCLEOTIDE SEQUENCE [LARGE SCALE GENOMIC DNA]</scope>
</reference>
<protein>
    <submittedName>
        <fullName evidence="1">Uncharacterized protein</fullName>
    </submittedName>
</protein>
<evidence type="ECO:0000313" key="1">
    <source>
        <dbReference type="EMBL" id="GBN95918.1"/>
    </source>
</evidence>
<keyword evidence="2" id="KW-1185">Reference proteome</keyword>
<dbReference type="AlphaFoldDB" id="A0A4Y2T5M6"/>